<dbReference type="OrthoDB" id="425354at2759"/>
<accession>A0A8H6YQJ3</accession>
<reference evidence="1" key="1">
    <citation type="submission" date="2020-05" db="EMBL/GenBank/DDBJ databases">
        <title>Mycena genomes resolve the evolution of fungal bioluminescence.</title>
        <authorList>
            <person name="Tsai I.J."/>
        </authorList>
    </citation>
    <scope>NUCLEOTIDE SEQUENCE</scope>
    <source>
        <strain evidence="1">CCC161011</strain>
    </source>
</reference>
<name>A0A8H6YQJ3_9AGAR</name>
<keyword evidence="2" id="KW-1185">Reference proteome</keyword>
<proteinExistence type="predicted"/>
<dbReference type="EMBL" id="JACAZI010000004">
    <property type="protein sequence ID" value="KAF7362526.1"/>
    <property type="molecule type" value="Genomic_DNA"/>
</dbReference>
<evidence type="ECO:0000313" key="1">
    <source>
        <dbReference type="EMBL" id="KAF7362526.1"/>
    </source>
</evidence>
<protein>
    <submittedName>
        <fullName evidence="1">Uncharacterized protein</fullName>
    </submittedName>
</protein>
<dbReference type="AlphaFoldDB" id="A0A8H6YQJ3"/>
<comment type="caution">
    <text evidence="1">The sequence shown here is derived from an EMBL/GenBank/DDBJ whole genome shotgun (WGS) entry which is preliminary data.</text>
</comment>
<evidence type="ECO:0000313" key="2">
    <source>
        <dbReference type="Proteomes" id="UP000620124"/>
    </source>
</evidence>
<gene>
    <name evidence="1" type="ORF">MVEN_00600500</name>
</gene>
<sequence>MPYIPPRVGLRNFKSPKKLSMALPHHFTTLDLSGRFILNHALSDAYDELLAQQGIDDSTLRRAVSSGVLSFNHYTDENGSERIWVQQDLDDRPRIADEHRILDWRDRVRDDLLFGAVVGRMRRTKTHDLQPPFLRTGWTPDTLKYGVLQYHVCTDPARGVSGCSWVAVETWGIETTAGGSERRFARHVRLTGPGGLDMERHLVYDYLGGV</sequence>
<dbReference type="InterPro" id="IPR053037">
    <property type="entry name" value="Pericyclase_pydY-like"/>
</dbReference>
<dbReference type="PANTHER" id="PTHR38115">
    <property type="entry name" value="LIPOCALIN-LIKE DOMAIN-CONTAINING PROTEIN"/>
    <property type="match status" value="1"/>
</dbReference>
<organism evidence="1 2">
    <name type="scientific">Mycena venus</name>
    <dbReference type="NCBI Taxonomy" id="2733690"/>
    <lineage>
        <taxon>Eukaryota</taxon>
        <taxon>Fungi</taxon>
        <taxon>Dikarya</taxon>
        <taxon>Basidiomycota</taxon>
        <taxon>Agaricomycotina</taxon>
        <taxon>Agaricomycetes</taxon>
        <taxon>Agaricomycetidae</taxon>
        <taxon>Agaricales</taxon>
        <taxon>Marasmiineae</taxon>
        <taxon>Mycenaceae</taxon>
        <taxon>Mycena</taxon>
    </lineage>
</organism>
<dbReference type="PANTHER" id="PTHR38115:SF1">
    <property type="entry name" value="LIPOCALIN-LIKE DOMAIN-CONTAINING PROTEIN"/>
    <property type="match status" value="1"/>
</dbReference>
<dbReference type="Proteomes" id="UP000620124">
    <property type="component" value="Unassembled WGS sequence"/>
</dbReference>